<comment type="caution">
    <text evidence="2">The sequence shown here is derived from an EMBL/GenBank/DDBJ whole genome shotgun (WGS) entry which is preliminary data.</text>
</comment>
<sequence>MRGRQRRARYQSMPRVRYMFSEASLTATEKEWNSGEVEGQVKVRGSHNDSEVEVKDSGEVKRKVNGSQLKSESRRIVQMDSVDNEPVSAAAMESPSSDLPREEGRQGKKAVGDQLQDLAFNIFGKAIEDKSGERDEHQVIIARNPSSSHWNDLIKQNQTSGAQGPPIFRPSMNFTLREQSTDSALQPGAARFLVVGYAKPSLDKKYKSMDGITKQVVGVHGPKNELCTPYVLAKDDFFYRHEYRNTEKNVKARRSSWSKKIAQHSAQVGRRMPASVGEVIVEPCEGCGNDMKKLLAKADADIAYRPLRSNTALRAFVDAEAVDFEEETAAEVLQEVATLWPDIEGMPAERVLVLNQLMARHDAEIKKFQLKGLLAEGMHRLGLQVDYLSIMDEEGFVKNLVANLDRILGKEAQRKPTASNIDETS</sequence>
<feature type="compositionally biased region" description="Basic and acidic residues" evidence="1">
    <location>
        <begin position="46"/>
        <end position="62"/>
    </location>
</feature>
<proteinExistence type="predicted"/>
<reference evidence="2" key="1">
    <citation type="journal article" date="2022" name="bioRxiv">
        <title>Deciphering the potential niche of two novel black yeast fungi from a biological soil crust based on their genomes, phenotypes, and melanin regulation.</title>
        <authorList>
            <consortium name="DOE Joint Genome Institute"/>
            <person name="Carr E.C."/>
            <person name="Barton Q."/>
            <person name="Grambo S."/>
            <person name="Sullivan M."/>
            <person name="Renfro C.M."/>
            <person name="Kuo A."/>
            <person name="Pangilinan J."/>
            <person name="Lipzen A."/>
            <person name="Keymanesh K."/>
            <person name="Savage E."/>
            <person name="Barry K."/>
            <person name="Grigoriev I.V."/>
            <person name="Riekhof W.R."/>
            <person name="Harris S.S."/>
        </authorList>
    </citation>
    <scope>NUCLEOTIDE SEQUENCE</scope>
    <source>
        <strain evidence="2">JF 03-4F</strain>
    </source>
</reference>
<keyword evidence="3" id="KW-1185">Reference proteome</keyword>
<dbReference type="AlphaFoldDB" id="A0AAN6DY18"/>
<protein>
    <submittedName>
        <fullName evidence="2">Uncharacterized protein</fullName>
    </submittedName>
</protein>
<organism evidence="2 3">
    <name type="scientific">Exophiala viscosa</name>
    <dbReference type="NCBI Taxonomy" id="2486360"/>
    <lineage>
        <taxon>Eukaryota</taxon>
        <taxon>Fungi</taxon>
        <taxon>Dikarya</taxon>
        <taxon>Ascomycota</taxon>
        <taxon>Pezizomycotina</taxon>
        <taxon>Eurotiomycetes</taxon>
        <taxon>Chaetothyriomycetidae</taxon>
        <taxon>Chaetothyriales</taxon>
        <taxon>Herpotrichiellaceae</taxon>
        <taxon>Exophiala</taxon>
    </lineage>
</organism>
<evidence type="ECO:0000313" key="3">
    <source>
        <dbReference type="Proteomes" id="UP001203852"/>
    </source>
</evidence>
<dbReference type="Proteomes" id="UP001203852">
    <property type="component" value="Unassembled WGS sequence"/>
</dbReference>
<name>A0AAN6DY18_9EURO</name>
<gene>
    <name evidence="2" type="ORF">EDD36DRAFT_417533</name>
</gene>
<feature type="region of interest" description="Disordered" evidence="1">
    <location>
        <begin position="28"/>
        <end position="105"/>
    </location>
</feature>
<accession>A0AAN6DY18</accession>
<evidence type="ECO:0000256" key="1">
    <source>
        <dbReference type="SAM" id="MobiDB-lite"/>
    </source>
</evidence>
<evidence type="ECO:0000313" key="2">
    <source>
        <dbReference type="EMBL" id="KAI1613662.1"/>
    </source>
</evidence>
<dbReference type="EMBL" id="MU404353">
    <property type="protein sequence ID" value="KAI1613662.1"/>
    <property type="molecule type" value="Genomic_DNA"/>
</dbReference>